<dbReference type="SUPFAM" id="SSF53850">
    <property type="entry name" value="Periplasmic binding protein-like II"/>
    <property type="match status" value="1"/>
</dbReference>
<dbReference type="Pfam" id="PF00497">
    <property type="entry name" value="SBP_bac_3"/>
    <property type="match status" value="1"/>
</dbReference>
<dbReference type="Proteomes" id="UP000001317">
    <property type="component" value="Chromosome"/>
</dbReference>
<organism evidence="2 3">
    <name type="scientific">Shewanella halifaxensis (strain HAW-EB4)</name>
    <dbReference type="NCBI Taxonomy" id="458817"/>
    <lineage>
        <taxon>Bacteria</taxon>
        <taxon>Pseudomonadati</taxon>
        <taxon>Pseudomonadota</taxon>
        <taxon>Gammaproteobacteria</taxon>
        <taxon>Alteromonadales</taxon>
        <taxon>Shewanellaceae</taxon>
        <taxon>Shewanella</taxon>
    </lineage>
</organism>
<evidence type="ECO:0000259" key="1">
    <source>
        <dbReference type="Pfam" id="PF00497"/>
    </source>
</evidence>
<dbReference type="InterPro" id="IPR001638">
    <property type="entry name" value="Solute-binding_3/MltF_N"/>
</dbReference>
<accession>B0TRK0</accession>
<dbReference type="KEGG" id="shl:Shal_1853"/>
<proteinExistence type="predicted"/>
<gene>
    <name evidence="2" type="ordered locus">Shal_1853</name>
</gene>
<dbReference type="RefSeq" id="WP_012276950.1">
    <property type="nucleotide sequence ID" value="NC_010334.1"/>
</dbReference>
<protein>
    <recommendedName>
        <fullName evidence="1">Solute-binding protein family 3/N-terminal domain-containing protein</fullName>
    </recommendedName>
</protein>
<dbReference type="EMBL" id="CP000931">
    <property type="protein sequence ID" value="ABZ76418.1"/>
    <property type="molecule type" value="Genomic_DNA"/>
</dbReference>
<dbReference type="PANTHER" id="PTHR38834:SF3">
    <property type="entry name" value="SOLUTE-BINDING PROTEIN FAMILY 3_N-TERMINAL DOMAIN-CONTAINING PROTEIN"/>
    <property type="match status" value="1"/>
</dbReference>
<evidence type="ECO:0000313" key="2">
    <source>
        <dbReference type="EMBL" id="ABZ76418.1"/>
    </source>
</evidence>
<name>B0TRK0_SHEHH</name>
<dbReference type="PANTHER" id="PTHR38834">
    <property type="entry name" value="PERIPLASMIC SUBSTRATE BINDING PROTEIN FAMILY 3"/>
    <property type="match status" value="1"/>
</dbReference>
<keyword evidence="3" id="KW-1185">Reference proteome</keyword>
<feature type="domain" description="Solute-binding protein family 3/N-terminal" evidence="1">
    <location>
        <begin position="74"/>
        <end position="281"/>
    </location>
</feature>
<dbReference type="eggNOG" id="COG0834">
    <property type="taxonomic scope" value="Bacteria"/>
</dbReference>
<dbReference type="Gene3D" id="3.40.190.10">
    <property type="entry name" value="Periplasmic binding protein-like II"/>
    <property type="match status" value="2"/>
</dbReference>
<reference evidence="2" key="1">
    <citation type="submission" date="2008-01" db="EMBL/GenBank/DDBJ databases">
        <title>Complete sequence of Shewanella halifaxensis HAW-EB4.</title>
        <authorList>
            <consortium name="US DOE Joint Genome Institute"/>
            <person name="Copeland A."/>
            <person name="Lucas S."/>
            <person name="Lapidus A."/>
            <person name="Glavina del Rio T."/>
            <person name="Dalin E."/>
            <person name="Tice H."/>
            <person name="Bruce D."/>
            <person name="Goodwin L."/>
            <person name="Pitluck S."/>
            <person name="Sims D."/>
            <person name="Brettin T."/>
            <person name="Detter J.C."/>
            <person name="Han C."/>
            <person name="Kuske C.R."/>
            <person name="Schmutz J."/>
            <person name="Larimer F."/>
            <person name="Land M."/>
            <person name="Hauser L."/>
            <person name="Kyrpides N."/>
            <person name="Kim E."/>
            <person name="Zhao J.-S."/>
            <person name="Richardson P."/>
        </authorList>
    </citation>
    <scope>NUCLEOTIDE SEQUENCE [LARGE SCALE GENOMIC DNA]</scope>
    <source>
        <strain evidence="2">HAW-EB4</strain>
    </source>
</reference>
<dbReference type="HOGENOM" id="CLU_064076_1_2_6"/>
<dbReference type="STRING" id="458817.Shal_1853"/>
<sequence>MFGNNIRWLGLLFVGFTVPVLSMPVHSAVNYSAVYHSAVEPSDNLTVITAKQVVLPIDASLSETPPSLQILTYEAAPFAYLEQGAQSGLLVELLAELFKRADLDYQLSFVPLKRALLTTLQHENYCVTPVNRSQEREAKYRWISPMLISRYGLYSSDSQQIALTSLSDAKSLTIGSYLGSGIAEYLLDLGYNVELASQRQQNIKKLQYQRIDLMASELMSAREDMRVMNAELGEPELVFYTSIRAMACNLDLDSKIKNHLDSALLAMYQDGFIDSLYLRYGVTISL</sequence>
<dbReference type="AlphaFoldDB" id="B0TRK0"/>
<evidence type="ECO:0000313" key="3">
    <source>
        <dbReference type="Proteomes" id="UP000001317"/>
    </source>
</evidence>